<organism evidence="1 2">
    <name type="scientific">Lecanicillium saksenae</name>
    <dbReference type="NCBI Taxonomy" id="468837"/>
    <lineage>
        <taxon>Eukaryota</taxon>
        <taxon>Fungi</taxon>
        <taxon>Dikarya</taxon>
        <taxon>Ascomycota</taxon>
        <taxon>Pezizomycotina</taxon>
        <taxon>Sordariomycetes</taxon>
        <taxon>Hypocreomycetidae</taxon>
        <taxon>Hypocreales</taxon>
        <taxon>Cordycipitaceae</taxon>
        <taxon>Lecanicillium</taxon>
    </lineage>
</organism>
<evidence type="ECO:0000313" key="2">
    <source>
        <dbReference type="Proteomes" id="UP001148737"/>
    </source>
</evidence>
<reference evidence="1" key="1">
    <citation type="submission" date="2022-07" db="EMBL/GenBank/DDBJ databases">
        <title>Genome Sequence of Lecanicillium saksenae.</title>
        <authorList>
            <person name="Buettner E."/>
        </authorList>
    </citation>
    <scope>NUCLEOTIDE SEQUENCE</scope>
    <source>
        <strain evidence="1">VT-O1</strain>
    </source>
</reference>
<accession>A0ACC1R1Q6</accession>
<dbReference type="EMBL" id="JANAKD010000244">
    <property type="protein sequence ID" value="KAJ3495835.1"/>
    <property type="molecule type" value="Genomic_DNA"/>
</dbReference>
<comment type="caution">
    <text evidence="1">The sequence shown here is derived from an EMBL/GenBank/DDBJ whole genome shotgun (WGS) entry which is preliminary data.</text>
</comment>
<gene>
    <name evidence="1" type="ORF">NLG97_g3112</name>
</gene>
<dbReference type="Proteomes" id="UP001148737">
    <property type="component" value="Unassembled WGS sequence"/>
</dbReference>
<keyword evidence="2" id="KW-1185">Reference proteome</keyword>
<protein>
    <submittedName>
        <fullName evidence="1">Uncharacterized protein</fullName>
    </submittedName>
</protein>
<proteinExistence type="predicted"/>
<sequence>MHSPNDFLAAIAVRKYLDLALRDHRQAVLDCGGFHERLWISAVLLGLMAWLLAHQKQPGEAYKLPLGFFRMLEGSRLLFQRHESSLQRLGYYWMGAKAEPNLLPKDKLSMVSQSQLVKIDQELTHLVDSRNTPSMKEEDKIINMEVKAYTLRCYSAYYSGASVEFLRPLIGLMPLNCGAKYRQMLERHDPLAMALMARALVLLKKLECVWWLNGEGEYEVVERNINGIRSLLPVELHWMADWPCKVLDRQIIGDG</sequence>
<name>A0ACC1R1Q6_9HYPO</name>
<evidence type="ECO:0000313" key="1">
    <source>
        <dbReference type="EMBL" id="KAJ3495835.1"/>
    </source>
</evidence>